<protein>
    <submittedName>
        <fullName evidence="1">Uncharacterized protein</fullName>
    </submittedName>
</protein>
<dbReference type="AlphaFoldDB" id="A0A0K2VF27"/>
<accession>A0A0K2VF27</accession>
<proteinExistence type="predicted"/>
<reference evidence="1" key="1">
    <citation type="submission" date="2014-05" db="EMBL/GenBank/DDBJ databases">
        <authorList>
            <person name="Chronopoulou M."/>
        </authorList>
    </citation>
    <scope>NUCLEOTIDE SEQUENCE</scope>
    <source>
        <tissue evidence="1">Whole organism</tissue>
    </source>
</reference>
<evidence type="ECO:0000313" key="1">
    <source>
        <dbReference type="EMBL" id="CDW48496.1"/>
    </source>
</evidence>
<name>A0A0K2VF27_LEPSM</name>
<dbReference type="EMBL" id="HACA01031135">
    <property type="protein sequence ID" value="CDW48496.1"/>
    <property type="molecule type" value="Transcribed_RNA"/>
</dbReference>
<organism evidence="1">
    <name type="scientific">Lepeophtheirus salmonis</name>
    <name type="common">Salmon louse</name>
    <name type="synonym">Caligus salmonis</name>
    <dbReference type="NCBI Taxonomy" id="72036"/>
    <lineage>
        <taxon>Eukaryota</taxon>
        <taxon>Metazoa</taxon>
        <taxon>Ecdysozoa</taxon>
        <taxon>Arthropoda</taxon>
        <taxon>Crustacea</taxon>
        <taxon>Multicrustacea</taxon>
        <taxon>Hexanauplia</taxon>
        <taxon>Copepoda</taxon>
        <taxon>Siphonostomatoida</taxon>
        <taxon>Caligidae</taxon>
        <taxon>Lepeophtheirus</taxon>
    </lineage>
</organism>
<sequence length="62" mass="7293">MLSIVANSNPLWGSQCFTTYSFITSWYSLYLNFKGLILQEIFRKKSCCLLHILSSWRVSHRC</sequence>